<sequence length="340" mass="37914">MAGVPKTVLVVLAIFLMAFLSGAEGGRDFSTKGGEVYNPQAFWFPHIPWWWASINKAESGPKDIAKGEARHIEVPQVDGTAGHGYLPEVDGMVSTEGEEVYNPQAFWFPHFHWWWPGSSKTEIRPEDKGKGETTNVEVPKIGGLAGHGYRYKYPGGIRYQHLLSIAKDRKIHKRKKFRMAGVTKMVLFVLSIFLVAFLSGAEGGTDFSTKGGDVYNSQAFWFPHIPWWWASINKAESGPKDKAKGDARNIEVPQVDGTAGHGYLPEVDGMVSTKGEEVYNPQAFWFPHFHWWWPGSSKTEIRPEYKGKGETTNMEVPKIGGMAGHRYLPKIDGMAGNGYP</sequence>
<keyword evidence="1" id="KW-1133">Transmembrane helix</keyword>
<keyword evidence="3" id="KW-1185">Reference proteome</keyword>
<comment type="caution">
    <text evidence="2">The sequence shown here is derived from an EMBL/GenBank/DDBJ whole genome shotgun (WGS) entry which is preliminary data.</text>
</comment>
<keyword evidence="1" id="KW-0472">Membrane</keyword>
<accession>A0A834L7M7</accession>
<gene>
    <name evidence="2" type="ORF">RHSIM_Rhsim13G0047600</name>
</gene>
<keyword evidence="1" id="KW-0812">Transmembrane</keyword>
<dbReference type="AlphaFoldDB" id="A0A834L7M7"/>
<evidence type="ECO:0000313" key="2">
    <source>
        <dbReference type="EMBL" id="KAF7121225.1"/>
    </source>
</evidence>
<name>A0A834L7M7_RHOSS</name>
<protein>
    <submittedName>
        <fullName evidence="2">Uncharacterized protein</fullName>
    </submittedName>
</protein>
<dbReference type="EMBL" id="WJXA01000013">
    <property type="protein sequence ID" value="KAF7121225.1"/>
    <property type="molecule type" value="Genomic_DNA"/>
</dbReference>
<proteinExistence type="predicted"/>
<reference evidence="2" key="1">
    <citation type="submission" date="2019-11" db="EMBL/GenBank/DDBJ databases">
        <authorList>
            <person name="Liu Y."/>
            <person name="Hou J."/>
            <person name="Li T.-Q."/>
            <person name="Guan C.-H."/>
            <person name="Wu X."/>
            <person name="Wu H.-Z."/>
            <person name="Ling F."/>
            <person name="Zhang R."/>
            <person name="Shi X.-G."/>
            <person name="Ren J.-P."/>
            <person name="Chen E.-F."/>
            <person name="Sun J.-M."/>
        </authorList>
    </citation>
    <scope>NUCLEOTIDE SEQUENCE</scope>
    <source>
        <strain evidence="2">Adult_tree_wgs_1</strain>
        <tissue evidence="2">Leaves</tissue>
    </source>
</reference>
<dbReference type="OrthoDB" id="1827659at2759"/>
<feature type="transmembrane region" description="Helical" evidence="1">
    <location>
        <begin position="6"/>
        <end position="23"/>
    </location>
</feature>
<evidence type="ECO:0000256" key="1">
    <source>
        <dbReference type="SAM" id="Phobius"/>
    </source>
</evidence>
<evidence type="ECO:0000313" key="3">
    <source>
        <dbReference type="Proteomes" id="UP000626092"/>
    </source>
</evidence>
<organism evidence="2 3">
    <name type="scientific">Rhododendron simsii</name>
    <name type="common">Sims's rhododendron</name>
    <dbReference type="NCBI Taxonomy" id="118357"/>
    <lineage>
        <taxon>Eukaryota</taxon>
        <taxon>Viridiplantae</taxon>
        <taxon>Streptophyta</taxon>
        <taxon>Embryophyta</taxon>
        <taxon>Tracheophyta</taxon>
        <taxon>Spermatophyta</taxon>
        <taxon>Magnoliopsida</taxon>
        <taxon>eudicotyledons</taxon>
        <taxon>Gunneridae</taxon>
        <taxon>Pentapetalae</taxon>
        <taxon>asterids</taxon>
        <taxon>Ericales</taxon>
        <taxon>Ericaceae</taxon>
        <taxon>Ericoideae</taxon>
        <taxon>Rhodoreae</taxon>
        <taxon>Rhododendron</taxon>
    </lineage>
</organism>
<dbReference type="Proteomes" id="UP000626092">
    <property type="component" value="Unassembled WGS sequence"/>
</dbReference>
<feature type="transmembrane region" description="Helical" evidence="1">
    <location>
        <begin position="177"/>
        <end position="198"/>
    </location>
</feature>